<dbReference type="Pfam" id="PF00313">
    <property type="entry name" value="CSD"/>
    <property type="match status" value="1"/>
</dbReference>
<dbReference type="EMBL" id="CAJPWZ010001405">
    <property type="protein sequence ID" value="CAG2214287.1"/>
    <property type="molecule type" value="Genomic_DNA"/>
</dbReference>
<evidence type="ECO:0000256" key="1">
    <source>
        <dbReference type="ARBA" id="ARBA00022553"/>
    </source>
</evidence>
<evidence type="ECO:0000313" key="4">
    <source>
        <dbReference type="Proteomes" id="UP000683360"/>
    </source>
</evidence>
<evidence type="ECO:0000313" key="3">
    <source>
        <dbReference type="EMBL" id="CAG2214287.1"/>
    </source>
</evidence>
<keyword evidence="1" id="KW-0597">Phosphoprotein</keyword>
<proteinExistence type="predicted"/>
<evidence type="ECO:0000259" key="2">
    <source>
        <dbReference type="PROSITE" id="PS51857"/>
    </source>
</evidence>
<organism evidence="3 4">
    <name type="scientific">Mytilus edulis</name>
    <name type="common">Blue mussel</name>
    <dbReference type="NCBI Taxonomy" id="6550"/>
    <lineage>
        <taxon>Eukaryota</taxon>
        <taxon>Metazoa</taxon>
        <taxon>Spiralia</taxon>
        <taxon>Lophotrochozoa</taxon>
        <taxon>Mollusca</taxon>
        <taxon>Bivalvia</taxon>
        <taxon>Autobranchia</taxon>
        <taxon>Pteriomorphia</taxon>
        <taxon>Mytilida</taxon>
        <taxon>Mytiloidea</taxon>
        <taxon>Mytilidae</taxon>
        <taxon>Mytilinae</taxon>
        <taxon>Mytilus</taxon>
    </lineage>
</organism>
<reference evidence="3" key="1">
    <citation type="submission" date="2021-03" db="EMBL/GenBank/DDBJ databases">
        <authorList>
            <person name="Bekaert M."/>
        </authorList>
    </citation>
    <scope>NUCLEOTIDE SEQUENCE</scope>
</reference>
<dbReference type="PANTHER" id="PTHR12962:SF1">
    <property type="entry name" value="COLD SHOCK DOMAIN-CONTAINING PROTEIN CG9705"/>
    <property type="match status" value="1"/>
</dbReference>
<dbReference type="InterPro" id="IPR002059">
    <property type="entry name" value="CSP_DNA-bd"/>
</dbReference>
<gene>
    <name evidence="3" type="ORF">MEDL_28164</name>
</gene>
<accession>A0A8S3S0W4</accession>
<dbReference type="PROSITE" id="PS51857">
    <property type="entry name" value="CSD_2"/>
    <property type="match status" value="1"/>
</dbReference>
<dbReference type="GO" id="GO:0005737">
    <property type="term" value="C:cytoplasm"/>
    <property type="evidence" value="ECO:0007669"/>
    <property type="project" value="TreeGrafter"/>
</dbReference>
<dbReference type="Proteomes" id="UP000683360">
    <property type="component" value="Unassembled WGS sequence"/>
</dbReference>
<dbReference type="CDD" id="cd04458">
    <property type="entry name" value="CSP_CDS"/>
    <property type="match status" value="1"/>
</dbReference>
<dbReference type="Gene3D" id="2.40.50.140">
    <property type="entry name" value="Nucleic acid-binding proteins"/>
    <property type="match status" value="1"/>
</dbReference>
<protein>
    <submittedName>
        <fullName evidence="3">Calcium-regulated heat-stable protein 1,Cold shock domain-containing protein C2,Cold shock domain-containing protein CG9705,Calcium-regulated heat stable protein 1</fullName>
    </submittedName>
</protein>
<feature type="domain" description="CSD" evidence="2">
    <location>
        <begin position="82"/>
        <end position="148"/>
    </location>
</feature>
<dbReference type="PANTHER" id="PTHR12962">
    <property type="entry name" value="CALCIUM-REGULATED HEAT STABLE PROTEIN CRHSP-24-RELATED"/>
    <property type="match status" value="1"/>
</dbReference>
<dbReference type="InterPro" id="IPR012340">
    <property type="entry name" value="NA-bd_OB-fold"/>
</dbReference>
<dbReference type="SMART" id="SM00357">
    <property type="entry name" value="CSP"/>
    <property type="match status" value="1"/>
</dbReference>
<dbReference type="GO" id="GO:0043488">
    <property type="term" value="P:regulation of mRNA stability"/>
    <property type="evidence" value="ECO:0007669"/>
    <property type="project" value="TreeGrafter"/>
</dbReference>
<dbReference type="SUPFAM" id="SSF50249">
    <property type="entry name" value="Nucleic acid-binding proteins"/>
    <property type="match status" value="1"/>
</dbReference>
<dbReference type="GO" id="GO:0003730">
    <property type="term" value="F:mRNA 3'-UTR binding"/>
    <property type="evidence" value="ECO:0007669"/>
    <property type="project" value="TreeGrafter"/>
</dbReference>
<dbReference type="AlphaFoldDB" id="A0A8S3S0W4"/>
<dbReference type="OrthoDB" id="448492at2759"/>
<dbReference type="InterPro" id="IPR052069">
    <property type="entry name" value="Ca-reg_mRNA-binding_domain"/>
</dbReference>
<keyword evidence="4" id="KW-1185">Reference proteome</keyword>
<sequence>MLQYIENIFGEATLFKPHEIFVVTHLFIHRRMSGELPQSQAANNAVIAGSPLGQHKFLIPSPIPTRRNRTYSQSEKAKEGPTLKGKVEEFCRQKGHGFIIPEDGSGHIFVHISDVDGEYVPKPGDDVTYKRIKIPPKFEKMQAVHVQITHLAPGVSHETWSSSGPSSQASPRS</sequence>
<dbReference type="FunFam" id="2.40.50.140:FF:000086">
    <property type="entry name" value="Cold shock domain-containing protein C2"/>
    <property type="match status" value="1"/>
</dbReference>
<name>A0A8S3S0W4_MYTED</name>
<dbReference type="InterPro" id="IPR011129">
    <property type="entry name" value="CSD"/>
</dbReference>
<comment type="caution">
    <text evidence="3">The sequence shown here is derived from an EMBL/GenBank/DDBJ whole genome shotgun (WGS) entry which is preliminary data.</text>
</comment>